<dbReference type="InterPro" id="IPR036390">
    <property type="entry name" value="WH_DNA-bd_sf"/>
</dbReference>
<proteinExistence type="predicted"/>
<dbReference type="Proteomes" id="UP000838324">
    <property type="component" value="Unassembled WGS sequence"/>
</dbReference>
<dbReference type="SUPFAM" id="SSF46785">
    <property type="entry name" value="Winged helix' DNA-binding domain"/>
    <property type="match status" value="1"/>
</dbReference>
<keyword evidence="2" id="KW-0238">DNA-binding</keyword>
<gene>
    <name evidence="5" type="ORF">PAECIP111892_04866</name>
</gene>
<keyword evidence="6" id="KW-1185">Reference proteome</keyword>
<accession>A0ABN8GZF0</accession>
<sequence>MRYLPISLAPQSSEPIYVQIREQLRHLIAGGILPDGELLPSLRELAEQLACSLVTVRRVYADLEREGLLSVRRGIGTFVKADAIEDVRDLCRVQVEHNLAEAVRLGRLYGMPDEEIVFMLDVQLRSDPTREV</sequence>
<keyword evidence="1" id="KW-0805">Transcription regulation</keyword>
<dbReference type="InterPro" id="IPR000524">
    <property type="entry name" value="Tscrpt_reg_HTH_GntR"/>
</dbReference>
<dbReference type="InterPro" id="IPR036388">
    <property type="entry name" value="WH-like_DNA-bd_sf"/>
</dbReference>
<evidence type="ECO:0000259" key="4">
    <source>
        <dbReference type="PROSITE" id="PS50949"/>
    </source>
</evidence>
<dbReference type="RefSeq" id="WP_236336738.1">
    <property type="nucleotide sequence ID" value="NZ_CAKMMG010000010.1"/>
</dbReference>
<organism evidence="5 6">
    <name type="scientific">Paenibacillus auburnensis</name>
    <dbReference type="NCBI Taxonomy" id="2905649"/>
    <lineage>
        <taxon>Bacteria</taxon>
        <taxon>Bacillati</taxon>
        <taxon>Bacillota</taxon>
        <taxon>Bacilli</taxon>
        <taxon>Bacillales</taxon>
        <taxon>Paenibacillaceae</taxon>
        <taxon>Paenibacillus</taxon>
    </lineage>
</organism>
<dbReference type="PANTHER" id="PTHR38445">
    <property type="entry name" value="HTH-TYPE TRANSCRIPTIONAL REPRESSOR YTRA"/>
    <property type="match status" value="1"/>
</dbReference>
<feature type="domain" description="HTH gntR-type" evidence="4">
    <location>
        <begin position="14"/>
        <end position="82"/>
    </location>
</feature>
<evidence type="ECO:0000313" key="6">
    <source>
        <dbReference type="Proteomes" id="UP000838324"/>
    </source>
</evidence>
<reference evidence="5" key="1">
    <citation type="submission" date="2022-01" db="EMBL/GenBank/DDBJ databases">
        <authorList>
            <person name="Criscuolo A."/>
        </authorList>
    </citation>
    <scope>NUCLEOTIDE SEQUENCE</scope>
    <source>
        <strain evidence="5">CIP111892</strain>
    </source>
</reference>
<evidence type="ECO:0000313" key="5">
    <source>
        <dbReference type="EMBL" id="CAH1220551.1"/>
    </source>
</evidence>
<evidence type="ECO:0000256" key="2">
    <source>
        <dbReference type="ARBA" id="ARBA00023125"/>
    </source>
</evidence>
<protein>
    <recommendedName>
        <fullName evidence="4">HTH gntR-type domain-containing protein</fullName>
    </recommendedName>
</protein>
<keyword evidence="3" id="KW-0804">Transcription</keyword>
<dbReference type="SMART" id="SM00345">
    <property type="entry name" value="HTH_GNTR"/>
    <property type="match status" value="1"/>
</dbReference>
<comment type="caution">
    <text evidence="5">The sequence shown here is derived from an EMBL/GenBank/DDBJ whole genome shotgun (WGS) entry which is preliminary data.</text>
</comment>
<evidence type="ECO:0000256" key="1">
    <source>
        <dbReference type="ARBA" id="ARBA00023015"/>
    </source>
</evidence>
<dbReference type="PRINTS" id="PR00035">
    <property type="entry name" value="HTHGNTR"/>
</dbReference>
<dbReference type="CDD" id="cd07377">
    <property type="entry name" value="WHTH_GntR"/>
    <property type="match status" value="1"/>
</dbReference>
<dbReference type="EMBL" id="CAKMMG010000010">
    <property type="protein sequence ID" value="CAH1220551.1"/>
    <property type="molecule type" value="Genomic_DNA"/>
</dbReference>
<dbReference type="PROSITE" id="PS50949">
    <property type="entry name" value="HTH_GNTR"/>
    <property type="match status" value="1"/>
</dbReference>
<evidence type="ECO:0000256" key="3">
    <source>
        <dbReference type="ARBA" id="ARBA00023163"/>
    </source>
</evidence>
<name>A0ABN8GZF0_9BACL</name>
<dbReference type="Pfam" id="PF00392">
    <property type="entry name" value="GntR"/>
    <property type="match status" value="1"/>
</dbReference>
<dbReference type="Gene3D" id="1.10.10.10">
    <property type="entry name" value="Winged helix-like DNA-binding domain superfamily/Winged helix DNA-binding domain"/>
    <property type="match status" value="1"/>
</dbReference>
<dbReference type="PANTHER" id="PTHR38445:SF9">
    <property type="entry name" value="HTH-TYPE TRANSCRIPTIONAL REPRESSOR YTRA"/>
    <property type="match status" value="1"/>
</dbReference>